<accession>A0A0E9W0C2</accession>
<dbReference type="EMBL" id="GBXM01024753">
    <property type="protein sequence ID" value="JAH83824.1"/>
    <property type="molecule type" value="Transcribed_RNA"/>
</dbReference>
<reference evidence="1" key="2">
    <citation type="journal article" date="2015" name="Fish Shellfish Immunol.">
        <title>Early steps in the European eel (Anguilla anguilla)-Vibrio vulnificus interaction in the gills: Role of the RtxA13 toxin.</title>
        <authorList>
            <person name="Callol A."/>
            <person name="Pajuelo D."/>
            <person name="Ebbesson L."/>
            <person name="Teles M."/>
            <person name="MacKenzie S."/>
            <person name="Amaro C."/>
        </authorList>
    </citation>
    <scope>NUCLEOTIDE SEQUENCE</scope>
</reference>
<dbReference type="AlphaFoldDB" id="A0A0E9W0C2"/>
<name>A0A0E9W0C2_ANGAN</name>
<proteinExistence type="predicted"/>
<reference evidence="1" key="1">
    <citation type="submission" date="2014-11" db="EMBL/GenBank/DDBJ databases">
        <authorList>
            <person name="Amaro Gonzalez C."/>
        </authorList>
    </citation>
    <scope>NUCLEOTIDE SEQUENCE</scope>
</reference>
<protein>
    <submittedName>
        <fullName evidence="1">Uncharacterized protein</fullName>
    </submittedName>
</protein>
<evidence type="ECO:0000313" key="1">
    <source>
        <dbReference type="EMBL" id="JAH83824.1"/>
    </source>
</evidence>
<sequence>MKGRLPFLFKRRAVPKTVGRFCSCSRARNVRV</sequence>
<organism evidence="1">
    <name type="scientific">Anguilla anguilla</name>
    <name type="common">European freshwater eel</name>
    <name type="synonym">Muraena anguilla</name>
    <dbReference type="NCBI Taxonomy" id="7936"/>
    <lineage>
        <taxon>Eukaryota</taxon>
        <taxon>Metazoa</taxon>
        <taxon>Chordata</taxon>
        <taxon>Craniata</taxon>
        <taxon>Vertebrata</taxon>
        <taxon>Euteleostomi</taxon>
        <taxon>Actinopterygii</taxon>
        <taxon>Neopterygii</taxon>
        <taxon>Teleostei</taxon>
        <taxon>Anguilliformes</taxon>
        <taxon>Anguillidae</taxon>
        <taxon>Anguilla</taxon>
    </lineage>
</organism>